<feature type="compositionally biased region" description="Low complexity" evidence="1">
    <location>
        <begin position="7"/>
        <end position="16"/>
    </location>
</feature>
<comment type="caution">
    <text evidence="2">The sequence shown here is derived from an EMBL/GenBank/DDBJ whole genome shotgun (WGS) entry which is preliminary data.</text>
</comment>
<name>A0A267GS42_9PLAT</name>
<feature type="region of interest" description="Disordered" evidence="1">
    <location>
        <begin position="1"/>
        <end position="69"/>
    </location>
</feature>
<dbReference type="AlphaFoldDB" id="A0A267GS42"/>
<protein>
    <submittedName>
        <fullName evidence="2">Uncharacterized protein</fullName>
    </submittedName>
</protein>
<evidence type="ECO:0000256" key="1">
    <source>
        <dbReference type="SAM" id="MobiDB-lite"/>
    </source>
</evidence>
<feature type="compositionally biased region" description="Basic residues" evidence="1">
    <location>
        <begin position="168"/>
        <end position="182"/>
    </location>
</feature>
<accession>A0A267GS42</accession>
<dbReference type="Proteomes" id="UP000215902">
    <property type="component" value="Unassembled WGS sequence"/>
</dbReference>
<feature type="region of interest" description="Disordered" evidence="1">
    <location>
        <begin position="150"/>
        <end position="198"/>
    </location>
</feature>
<feature type="compositionally biased region" description="Gly residues" evidence="1">
    <location>
        <begin position="53"/>
        <end position="62"/>
    </location>
</feature>
<sequence>MSEFHNATETATTAAADFYPHHDSPQSIFPLKRNQQQPFGLNRLDSESSSSSGGSGGSGGSAGFQDILSPSSSGSDMVLTDLGSDHMEDNLDFLFADMPPLPPLSQHQQESPPPSSSVAGLAEHASSVHVEPPVAVLDCFQDGESTCTRQQNKLSSRLPTAPVVSKKSTSRRGCQKRTRPVCRTRSPMPAATVSSKPRLEPQAAQAVLCQVNGLLESANRLGSETSLLRLHAARLVDEVLASRRRLLVVHENKSK</sequence>
<keyword evidence="3" id="KW-1185">Reference proteome</keyword>
<gene>
    <name evidence="2" type="ORF">BOX15_Mlig023155g1</name>
</gene>
<proteinExistence type="predicted"/>
<reference evidence="2 3" key="1">
    <citation type="submission" date="2017-06" db="EMBL/GenBank/DDBJ databases">
        <title>A platform for efficient transgenesis in Macrostomum lignano, a flatworm model organism for stem cell research.</title>
        <authorList>
            <person name="Berezikov E."/>
        </authorList>
    </citation>
    <scope>NUCLEOTIDE SEQUENCE [LARGE SCALE GENOMIC DNA]</scope>
    <source>
        <strain evidence="2">DV1</strain>
        <tissue evidence="2">Whole organism</tissue>
    </source>
</reference>
<evidence type="ECO:0000313" key="2">
    <source>
        <dbReference type="EMBL" id="PAA88833.1"/>
    </source>
</evidence>
<organism evidence="2 3">
    <name type="scientific">Macrostomum lignano</name>
    <dbReference type="NCBI Taxonomy" id="282301"/>
    <lineage>
        <taxon>Eukaryota</taxon>
        <taxon>Metazoa</taxon>
        <taxon>Spiralia</taxon>
        <taxon>Lophotrochozoa</taxon>
        <taxon>Platyhelminthes</taxon>
        <taxon>Rhabditophora</taxon>
        <taxon>Macrostomorpha</taxon>
        <taxon>Macrostomida</taxon>
        <taxon>Macrostomidae</taxon>
        <taxon>Macrostomum</taxon>
    </lineage>
</organism>
<evidence type="ECO:0000313" key="3">
    <source>
        <dbReference type="Proteomes" id="UP000215902"/>
    </source>
</evidence>
<dbReference type="EMBL" id="NIVC01000173">
    <property type="protein sequence ID" value="PAA88833.1"/>
    <property type="molecule type" value="Genomic_DNA"/>
</dbReference>
<feature type="region of interest" description="Disordered" evidence="1">
    <location>
        <begin position="94"/>
        <end position="126"/>
    </location>
</feature>